<dbReference type="InterPro" id="IPR056090">
    <property type="entry name" value="DUF7673"/>
</dbReference>
<dbReference type="Proteomes" id="UP000183926">
    <property type="component" value="Unassembled WGS sequence"/>
</dbReference>
<gene>
    <name evidence="2" type="ORF">SAMN05216339_101412</name>
</gene>
<name>A0A1I7FCC5_9PROT</name>
<dbReference type="OrthoDB" id="9796891at2"/>
<dbReference type="Pfam" id="PF24720">
    <property type="entry name" value="DUF7673"/>
    <property type="match status" value="1"/>
</dbReference>
<evidence type="ECO:0000259" key="1">
    <source>
        <dbReference type="Pfam" id="PF24720"/>
    </source>
</evidence>
<sequence length="123" mass="14033">MTSDKQPKPRGLSAIPLEAIQAMSYKPYPPTVAQKQALVRLIEAAKGDTGQSRCIAEFLLAWWDADTYGGFGLTKLWAVDLPLCRDMQTVFSLIAEQHHYPDHFELADDFKEIIRQWRPENLD</sequence>
<evidence type="ECO:0000313" key="2">
    <source>
        <dbReference type="EMBL" id="SFU33839.1"/>
    </source>
</evidence>
<accession>A0A1I7FCC5</accession>
<feature type="domain" description="DUF7673" evidence="1">
    <location>
        <begin position="36"/>
        <end position="118"/>
    </location>
</feature>
<organism evidence="2 3">
    <name type="scientific">Nitrosomonas eutropha</name>
    <dbReference type="NCBI Taxonomy" id="916"/>
    <lineage>
        <taxon>Bacteria</taxon>
        <taxon>Pseudomonadati</taxon>
        <taxon>Pseudomonadota</taxon>
        <taxon>Betaproteobacteria</taxon>
        <taxon>Nitrosomonadales</taxon>
        <taxon>Nitrosomonadaceae</taxon>
        <taxon>Nitrosomonas</taxon>
    </lineage>
</organism>
<proteinExistence type="predicted"/>
<protein>
    <recommendedName>
        <fullName evidence="1">DUF7673 domain-containing protein</fullName>
    </recommendedName>
</protein>
<dbReference type="RefSeq" id="WP_083414650.1">
    <property type="nucleotide sequence ID" value="NZ_FPBL01000001.1"/>
</dbReference>
<dbReference type="EMBL" id="FPBL01000001">
    <property type="protein sequence ID" value="SFU33839.1"/>
    <property type="molecule type" value="Genomic_DNA"/>
</dbReference>
<evidence type="ECO:0000313" key="3">
    <source>
        <dbReference type="Proteomes" id="UP000183926"/>
    </source>
</evidence>
<dbReference type="AlphaFoldDB" id="A0A1I7FCC5"/>
<reference evidence="2 3" key="1">
    <citation type="submission" date="2016-10" db="EMBL/GenBank/DDBJ databases">
        <authorList>
            <person name="de Groot N.N."/>
        </authorList>
    </citation>
    <scope>NUCLEOTIDE SEQUENCE [LARGE SCALE GENOMIC DNA]</scope>
    <source>
        <strain evidence="2 3">Nm24</strain>
    </source>
</reference>